<sequence>MLSVFSKINKFKLFKYDGKITKKGRNTGNNTDNYLYKLLFNVEPQFRSIFLCEVLLYIEVIFWN</sequence>
<dbReference type="AlphaFoldDB" id="A0A096ACT2"/>
<proteinExistence type="predicted"/>
<accession>A0A096ACT2</accession>
<protein>
    <submittedName>
        <fullName evidence="1">Uncharacterized protein</fullName>
    </submittedName>
</protein>
<dbReference type="EMBL" id="JRNS01000470">
    <property type="protein sequence ID" value="KGF44908.1"/>
    <property type="molecule type" value="Genomic_DNA"/>
</dbReference>
<evidence type="ECO:0000313" key="2">
    <source>
        <dbReference type="Proteomes" id="UP000029578"/>
    </source>
</evidence>
<comment type="caution">
    <text evidence="1">The sequence shown here is derived from an EMBL/GenBank/DDBJ whole genome shotgun (WGS) entry which is preliminary data.</text>
</comment>
<organism evidence="1 2">
    <name type="scientific">Prevotella melaninogenica DNF00666</name>
    <dbReference type="NCBI Taxonomy" id="1401073"/>
    <lineage>
        <taxon>Bacteria</taxon>
        <taxon>Pseudomonadati</taxon>
        <taxon>Bacteroidota</taxon>
        <taxon>Bacteroidia</taxon>
        <taxon>Bacteroidales</taxon>
        <taxon>Prevotellaceae</taxon>
        <taxon>Prevotella</taxon>
    </lineage>
</organism>
<evidence type="ECO:0000313" key="1">
    <source>
        <dbReference type="EMBL" id="KGF44908.1"/>
    </source>
</evidence>
<name>A0A096ACT2_9BACT</name>
<dbReference type="Proteomes" id="UP000029578">
    <property type="component" value="Unassembled WGS sequence"/>
</dbReference>
<reference evidence="1 2" key="1">
    <citation type="submission" date="2014-07" db="EMBL/GenBank/DDBJ databases">
        <authorList>
            <person name="McCorrison J."/>
            <person name="Sanka R."/>
            <person name="Torralba M."/>
            <person name="Gillis M."/>
            <person name="Haft D.H."/>
            <person name="Methe B."/>
            <person name="Sutton G."/>
            <person name="Nelson K.E."/>
        </authorList>
    </citation>
    <scope>NUCLEOTIDE SEQUENCE [LARGE SCALE GENOMIC DNA]</scope>
    <source>
        <strain evidence="1 2">DNF00666</strain>
    </source>
</reference>
<gene>
    <name evidence="1" type="ORF">HMPREF0661_10055</name>
</gene>